<reference evidence="2" key="1">
    <citation type="submission" date="2016-10" db="EMBL/GenBank/DDBJ databases">
        <authorList>
            <person name="Varghese N."/>
            <person name="Submissions S."/>
        </authorList>
    </citation>
    <scope>NUCLEOTIDE SEQUENCE [LARGE SCALE GENOMIC DNA]</scope>
    <source>
        <strain evidence="2">CGMCC 4.578</strain>
    </source>
</reference>
<dbReference type="EMBL" id="FOFT01000005">
    <property type="protein sequence ID" value="SER49349.1"/>
    <property type="molecule type" value="Genomic_DNA"/>
</dbReference>
<gene>
    <name evidence="1" type="ORF">SAMN05216195_105358</name>
</gene>
<name>A0A1H9PNG1_9PSEU</name>
<organism evidence="1 2">
    <name type="scientific">Lentzea flaviverrucosa</name>
    <dbReference type="NCBI Taxonomy" id="200379"/>
    <lineage>
        <taxon>Bacteria</taxon>
        <taxon>Bacillati</taxon>
        <taxon>Actinomycetota</taxon>
        <taxon>Actinomycetes</taxon>
        <taxon>Pseudonocardiales</taxon>
        <taxon>Pseudonocardiaceae</taxon>
        <taxon>Lentzea</taxon>
    </lineage>
</organism>
<evidence type="ECO:0008006" key="3">
    <source>
        <dbReference type="Google" id="ProtNLM"/>
    </source>
</evidence>
<dbReference type="AlphaFoldDB" id="A0A1H9PNG1"/>
<sequence length="181" mass="20814">MSLHAFVDESRRNNTYLLAAVLVDPGDLARTRKALRRLLFPGQRKLHFKKEKTDRRKLIVSRLVSIGATVHIYTGNCSAGEEIARQECLIALIDDLVDLDTRRLVLDSREERNLHDAQTIRTTLGKRPSHSKITYEHLESWHDELLWIPDVVAWCHGAGGDWARRVRSLVAKETVVDNWSR</sequence>
<protein>
    <recommendedName>
        <fullName evidence="3">DUF3800 domain-containing protein</fullName>
    </recommendedName>
</protein>
<evidence type="ECO:0000313" key="2">
    <source>
        <dbReference type="Proteomes" id="UP000199028"/>
    </source>
</evidence>
<dbReference type="OrthoDB" id="5188615at2"/>
<accession>A0A1H9PNG1</accession>
<evidence type="ECO:0000313" key="1">
    <source>
        <dbReference type="EMBL" id="SER49349.1"/>
    </source>
</evidence>
<dbReference type="Proteomes" id="UP000199028">
    <property type="component" value="Unassembled WGS sequence"/>
</dbReference>
<keyword evidence="2" id="KW-1185">Reference proteome</keyword>
<proteinExistence type="predicted"/>
<dbReference type="RefSeq" id="WP_090066135.1">
    <property type="nucleotide sequence ID" value="NZ_FOFT01000005.1"/>
</dbReference>